<dbReference type="OrthoDB" id="9812542at2"/>
<sequence length="105" mass="11834">MDHLADVKKFAKKPVNEAAFAGMSKAYALVMSKPDTRYVACSDPAELERVRENFLKKKLGLKSADLDATVKATCDHMKADKTKSRLTFYYLLAEHYGKLDAFVKK</sequence>
<evidence type="ECO:0000313" key="1">
    <source>
        <dbReference type="EMBL" id="SEM40747.1"/>
    </source>
</evidence>
<keyword evidence="2" id="KW-1185">Reference proteome</keyword>
<reference evidence="2" key="1">
    <citation type="submission" date="2016-10" db="EMBL/GenBank/DDBJ databases">
        <authorList>
            <person name="Varghese N."/>
            <person name="Submissions S."/>
        </authorList>
    </citation>
    <scope>NUCLEOTIDE SEQUENCE [LARGE SCALE GENOMIC DNA]</scope>
    <source>
        <strain evidence="2">LMG 26383,CCUG 61248,R- 45681</strain>
    </source>
</reference>
<dbReference type="SUPFAM" id="SSF158587">
    <property type="entry name" value="Jann4075-like"/>
    <property type="match status" value="1"/>
</dbReference>
<dbReference type="InterPro" id="IPR023154">
    <property type="entry name" value="Jann4075-like_sf"/>
</dbReference>
<protein>
    <recommendedName>
        <fullName evidence="3">DUF2853 domain-containing protein</fullName>
    </recommendedName>
</protein>
<proteinExistence type="predicted"/>
<dbReference type="Gene3D" id="1.10.238.120">
    <property type="entry name" value="Jann4075-like"/>
    <property type="match status" value="1"/>
</dbReference>
<dbReference type="STRING" id="1036779.SAMN04515666_11116"/>
<dbReference type="InterPro" id="IPR021274">
    <property type="entry name" value="DUF2853"/>
</dbReference>
<dbReference type="Proteomes" id="UP000199664">
    <property type="component" value="Unassembled WGS sequence"/>
</dbReference>
<evidence type="ECO:0008006" key="3">
    <source>
        <dbReference type="Google" id="ProtNLM"/>
    </source>
</evidence>
<organism evidence="1 2">
    <name type="scientific">Bosea lupini</name>
    <dbReference type="NCBI Taxonomy" id="1036779"/>
    <lineage>
        <taxon>Bacteria</taxon>
        <taxon>Pseudomonadati</taxon>
        <taxon>Pseudomonadota</taxon>
        <taxon>Alphaproteobacteria</taxon>
        <taxon>Hyphomicrobiales</taxon>
        <taxon>Boseaceae</taxon>
        <taxon>Bosea</taxon>
    </lineage>
</organism>
<dbReference type="Pfam" id="PF11015">
    <property type="entry name" value="DUF2853"/>
    <property type="match status" value="1"/>
</dbReference>
<gene>
    <name evidence="1" type="ORF">SAMN04515666_11116</name>
</gene>
<accession>A0A1H7Y602</accession>
<evidence type="ECO:0000313" key="2">
    <source>
        <dbReference type="Proteomes" id="UP000199664"/>
    </source>
</evidence>
<name>A0A1H7Y602_9HYPH</name>
<dbReference type="AlphaFoldDB" id="A0A1H7Y602"/>
<dbReference type="EMBL" id="FOAN01000011">
    <property type="protein sequence ID" value="SEM40747.1"/>
    <property type="molecule type" value="Genomic_DNA"/>
</dbReference>
<dbReference type="RefSeq" id="WP_091841397.1">
    <property type="nucleotide sequence ID" value="NZ_FOAN01000011.1"/>
</dbReference>